<dbReference type="Proteomes" id="UP000652761">
    <property type="component" value="Unassembled WGS sequence"/>
</dbReference>
<protein>
    <submittedName>
        <fullName evidence="2">Uncharacterized protein</fullName>
    </submittedName>
</protein>
<feature type="non-terminal residue" evidence="2">
    <location>
        <position position="1"/>
    </location>
</feature>
<evidence type="ECO:0000313" key="2">
    <source>
        <dbReference type="EMBL" id="MQM16428.1"/>
    </source>
</evidence>
<accession>A0A843XAR9</accession>
<dbReference type="EMBL" id="NMUH01006996">
    <property type="protein sequence ID" value="MQM16428.1"/>
    <property type="molecule type" value="Genomic_DNA"/>
</dbReference>
<keyword evidence="3" id="KW-1185">Reference proteome</keyword>
<evidence type="ECO:0000256" key="1">
    <source>
        <dbReference type="SAM" id="MobiDB-lite"/>
    </source>
</evidence>
<dbReference type="AlphaFoldDB" id="A0A843XAR9"/>
<proteinExistence type="predicted"/>
<comment type="caution">
    <text evidence="2">The sequence shown here is derived from an EMBL/GenBank/DDBJ whole genome shotgun (WGS) entry which is preliminary data.</text>
</comment>
<feature type="region of interest" description="Disordered" evidence="1">
    <location>
        <begin position="82"/>
        <end position="111"/>
    </location>
</feature>
<organism evidence="2 3">
    <name type="scientific">Colocasia esculenta</name>
    <name type="common">Wild taro</name>
    <name type="synonym">Arum esculentum</name>
    <dbReference type="NCBI Taxonomy" id="4460"/>
    <lineage>
        <taxon>Eukaryota</taxon>
        <taxon>Viridiplantae</taxon>
        <taxon>Streptophyta</taxon>
        <taxon>Embryophyta</taxon>
        <taxon>Tracheophyta</taxon>
        <taxon>Spermatophyta</taxon>
        <taxon>Magnoliopsida</taxon>
        <taxon>Liliopsida</taxon>
        <taxon>Araceae</taxon>
        <taxon>Aroideae</taxon>
        <taxon>Colocasieae</taxon>
        <taxon>Colocasia</taxon>
    </lineage>
</organism>
<evidence type="ECO:0000313" key="3">
    <source>
        <dbReference type="Proteomes" id="UP000652761"/>
    </source>
</evidence>
<sequence length="239" mass="26035">AVESRRTCICFSCPYTQSSARKRSSCPVQNPDRLTAGLPLRTSRGDNRLVAPLLPDAAPRTLFLPPSTCFPEFLGTPPVQAIDGVGPDVPPPPRPAGRQAAPPPHPIGRANGRVAEQRGIEMEVAPGGEFHSTFELLIKQRIRGVAGSVFSLASTALLGMYEQEPTPKTGLQKAGYNCCAQLSAGHFKLRKYYNYGYGSRRSWSDRQTPKGVIWVHGLLDETPTGDDVLLWSCWVTTYA</sequence>
<reference evidence="2" key="1">
    <citation type="submission" date="2017-07" db="EMBL/GenBank/DDBJ databases">
        <title>Taro Niue Genome Assembly and Annotation.</title>
        <authorList>
            <person name="Atibalentja N."/>
            <person name="Keating K."/>
            <person name="Fields C.J."/>
        </authorList>
    </citation>
    <scope>NUCLEOTIDE SEQUENCE</scope>
    <source>
        <strain evidence="2">Niue_2</strain>
        <tissue evidence="2">Leaf</tissue>
    </source>
</reference>
<name>A0A843XAR9_COLES</name>
<gene>
    <name evidence="2" type="ORF">Taro_049385</name>
</gene>
<feature type="compositionally biased region" description="Pro residues" evidence="1">
    <location>
        <begin position="88"/>
        <end position="106"/>
    </location>
</feature>